<dbReference type="InterPro" id="IPR018201">
    <property type="entry name" value="Ketoacyl_synth_AS"/>
</dbReference>
<dbReference type="InterPro" id="IPR020841">
    <property type="entry name" value="PKS_Beta-ketoAc_synthase_dom"/>
</dbReference>
<dbReference type="PROSITE" id="PS00606">
    <property type="entry name" value="KS3_1"/>
    <property type="match status" value="1"/>
</dbReference>
<dbReference type="InParanoid" id="A0A6N7EWD2"/>
<dbReference type="InterPro" id="IPR017568">
    <property type="entry name" value="3-oxoacyl-ACP_synth-2"/>
</dbReference>
<evidence type="ECO:0000256" key="6">
    <source>
        <dbReference type="ARBA" id="ARBA00022679"/>
    </source>
</evidence>
<dbReference type="InterPro" id="IPR000794">
    <property type="entry name" value="Beta-ketoacyl_synthase"/>
</dbReference>
<dbReference type="GO" id="GO:0006633">
    <property type="term" value="P:fatty acid biosynthetic process"/>
    <property type="evidence" value="ECO:0007669"/>
    <property type="project" value="UniProtKB-UniRule"/>
</dbReference>
<evidence type="ECO:0000256" key="1">
    <source>
        <dbReference type="ARBA" id="ARBA00005194"/>
    </source>
</evidence>
<evidence type="ECO:0000256" key="11">
    <source>
        <dbReference type="PIRNR" id="PIRNR000447"/>
    </source>
</evidence>
<evidence type="ECO:0000256" key="10">
    <source>
        <dbReference type="ARBA" id="ARBA00023315"/>
    </source>
</evidence>
<reference evidence="15 16" key="1">
    <citation type="submission" date="2019-10" db="EMBL/GenBank/DDBJ databases">
        <title>Cardiobacteriales fam. a chemoheterotrophic member of the order Cardiobacteriales, and proposal of Cardiobacteriales fam. nov.</title>
        <authorList>
            <person name="Wang C."/>
        </authorList>
    </citation>
    <scope>NUCLEOTIDE SEQUENCE [LARGE SCALE GENOMIC DNA]</scope>
    <source>
        <strain evidence="15 16">ML27</strain>
    </source>
</reference>
<comment type="catalytic activity">
    <reaction evidence="11">
        <text>(9Z)-hexadecenoyl-[ACP] + malonyl-[ACP] + H(+) = 3-oxo-(11Z)-octadecenoyl-[ACP] + holo-[ACP] + CO2</text>
        <dbReference type="Rhea" id="RHEA:55040"/>
        <dbReference type="Rhea" id="RHEA-COMP:9623"/>
        <dbReference type="Rhea" id="RHEA-COMP:9685"/>
        <dbReference type="Rhea" id="RHEA-COMP:10800"/>
        <dbReference type="Rhea" id="RHEA-COMP:14074"/>
        <dbReference type="ChEBI" id="CHEBI:15378"/>
        <dbReference type="ChEBI" id="CHEBI:16526"/>
        <dbReference type="ChEBI" id="CHEBI:64479"/>
        <dbReference type="ChEBI" id="CHEBI:78449"/>
        <dbReference type="ChEBI" id="CHEBI:83989"/>
        <dbReference type="ChEBI" id="CHEBI:138538"/>
        <dbReference type="EC" id="2.3.1.179"/>
    </reaction>
</comment>
<dbReference type="InterPro" id="IPR014030">
    <property type="entry name" value="Ketoacyl_synth_N"/>
</dbReference>
<dbReference type="Pfam" id="PF00109">
    <property type="entry name" value="ketoacyl-synt"/>
    <property type="match status" value="1"/>
</dbReference>
<dbReference type="PANTHER" id="PTHR11712">
    <property type="entry name" value="POLYKETIDE SYNTHASE-RELATED"/>
    <property type="match status" value="1"/>
</dbReference>
<keyword evidence="7" id="KW-0276">Fatty acid metabolism</keyword>
<evidence type="ECO:0000313" key="16">
    <source>
        <dbReference type="Proteomes" id="UP000471298"/>
    </source>
</evidence>
<dbReference type="PROSITE" id="PS52004">
    <property type="entry name" value="KS3_2"/>
    <property type="match status" value="1"/>
</dbReference>
<evidence type="ECO:0000256" key="13">
    <source>
        <dbReference type="RuleBase" id="RU003694"/>
    </source>
</evidence>
<sequence length="414" mass="43355">MMKKRVVITGLGAVTPLANSVPATWSGLLNGQSGIATIASYDPSDLSVQFCGEVKNFDATGIIDAKEIRKMDLFIQYALVAAHEAVQDSGYIVNDENSERAGVIIGAGIGGLPGIVEGYQTFVDKGARRVSPFYVPRSIINMAAGHVSMAYGIKGPSLSTVTACTSGTHSIGQAFRMIQYGEVDMMLAGGAEMSSCAMGIAGFAAARALSTRNDNPAAASRPWDKDRDGFVLSDAAGIIMLEELETAKARGANIYAELVGFGMSSDAYHITTPPENGDGARRAMANAVKDASIDVQSVDYINAHGTSTPLGDRAEFLAVKQLFNGETSQLKMSSTKSMTGHALGAAGAIEAIFTTLAVNHNVAPPTINLDSPEPDFDIDLVANTAKDSQINYALSNSFGFGGTNGSLLIKKFSD</sequence>
<evidence type="ECO:0000256" key="2">
    <source>
        <dbReference type="ARBA" id="ARBA00008467"/>
    </source>
</evidence>
<dbReference type="SMART" id="SM00825">
    <property type="entry name" value="PKS_KS"/>
    <property type="match status" value="1"/>
</dbReference>
<keyword evidence="9 11" id="KW-0275">Fatty acid biosynthesis</keyword>
<dbReference type="RefSeq" id="WP_407944983.1">
    <property type="nucleotide sequence ID" value="NZ_WHNW01000012.1"/>
</dbReference>
<keyword evidence="8" id="KW-0443">Lipid metabolism</keyword>
<protein>
    <recommendedName>
        <fullName evidence="4 11">3-oxoacyl-[acyl-carrier-protein] synthase 2</fullName>
        <ecNumber evidence="3 11">2.3.1.179</ecNumber>
    </recommendedName>
</protein>
<keyword evidence="6 11" id="KW-0808">Transferase</keyword>
<comment type="function">
    <text evidence="11">Involved in the type II fatty acid elongation cycle. Catalyzes the elongation of a wide range of acyl-ACP by the addition of two carbons from malonyl-ACP to an acyl acceptor. Can efficiently catalyze the conversion of palmitoleoyl-ACP (cis-hexadec-9-enoyl-ACP) to cis-vaccenoyl-ACP (cis-octadec-11-enoyl-ACP), an essential step in the thermal regulation of fatty acid composition.</text>
</comment>
<keyword evidence="10 11" id="KW-0012">Acyltransferase</keyword>
<comment type="caution">
    <text evidence="15">The sequence shown here is derived from an EMBL/GenBank/DDBJ whole genome shotgun (WGS) entry which is preliminary data.</text>
</comment>
<evidence type="ECO:0000313" key="15">
    <source>
        <dbReference type="EMBL" id="MPV86822.1"/>
    </source>
</evidence>
<dbReference type="FunCoup" id="A0A6N7EWD2">
    <property type="interactions" value="500"/>
</dbReference>
<organism evidence="15 16">
    <name type="scientific">Ostreibacterium oceani</name>
    <dbReference type="NCBI Taxonomy" id="2654998"/>
    <lineage>
        <taxon>Bacteria</taxon>
        <taxon>Pseudomonadati</taxon>
        <taxon>Pseudomonadota</taxon>
        <taxon>Gammaproteobacteria</taxon>
        <taxon>Cardiobacteriales</taxon>
        <taxon>Ostreibacteriaceae</taxon>
        <taxon>Ostreibacterium</taxon>
    </lineage>
</organism>
<dbReference type="GO" id="GO:0005829">
    <property type="term" value="C:cytosol"/>
    <property type="evidence" value="ECO:0007669"/>
    <property type="project" value="TreeGrafter"/>
</dbReference>
<accession>A0A6N7EWD2</accession>
<dbReference type="InterPro" id="IPR014031">
    <property type="entry name" value="Ketoacyl_synth_C"/>
</dbReference>
<dbReference type="PIRSF" id="PIRSF000447">
    <property type="entry name" value="KAS_II"/>
    <property type="match status" value="1"/>
</dbReference>
<dbReference type="UniPathway" id="UPA00094"/>
<evidence type="ECO:0000256" key="9">
    <source>
        <dbReference type="ARBA" id="ARBA00023160"/>
    </source>
</evidence>
<evidence type="ECO:0000256" key="3">
    <source>
        <dbReference type="ARBA" id="ARBA00012356"/>
    </source>
</evidence>
<dbReference type="SUPFAM" id="SSF53901">
    <property type="entry name" value="Thiolase-like"/>
    <property type="match status" value="2"/>
</dbReference>
<dbReference type="EC" id="2.3.1.179" evidence="3 11"/>
<dbReference type="EMBL" id="WHNW01000012">
    <property type="protein sequence ID" value="MPV86822.1"/>
    <property type="molecule type" value="Genomic_DNA"/>
</dbReference>
<comment type="similarity">
    <text evidence="2 11 13">Belongs to the thiolase-like superfamily. Beta-ketoacyl-ACP synthases family.</text>
</comment>
<evidence type="ECO:0000256" key="5">
    <source>
        <dbReference type="ARBA" id="ARBA00022516"/>
    </source>
</evidence>
<dbReference type="CDD" id="cd00834">
    <property type="entry name" value="KAS_I_II"/>
    <property type="match status" value="1"/>
</dbReference>
<dbReference type="NCBIfam" id="TIGR03150">
    <property type="entry name" value="fabF"/>
    <property type="match status" value="1"/>
</dbReference>
<dbReference type="Pfam" id="PF02801">
    <property type="entry name" value="Ketoacyl-synt_C"/>
    <property type="match status" value="1"/>
</dbReference>
<dbReference type="Gene3D" id="3.40.47.10">
    <property type="match status" value="1"/>
</dbReference>
<dbReference type="NCBIfam" id="NF004970">
    <property type="entry name" value="PRK06333.1"/>
    <property type="match status" value="1"/>
</dbReference>
<evidence type="ECO:0000256" key="8">
    <source>
        <dbReference type="ARBA" id="ARBA00023098"/>
    </source>
</evidence>
<evidence type="ECO:0000256" key="4">
    <source>
        <dbReference type="ARBA" id="ARBA00014657"/>
    </source>
</evidence>
<dbReference type="FunFam" id="3.40.47.10:FF:000009">
    <property type="entry name" value="3-oxoacyl-[acyl-carrier-protein] synthase 2"/>
    <property type="match status" value="1"/>
</dbReference>
<evidence type="ECO:0000259" key="14">
    <source>
        <dbReference type="PROSITE" id="PS52004"/>
    </source>
</evidence>
<dbReference type="GO" id="GO:0004315">
    <property type="term" value="F:3-oxoacyl-[acyl-carrier-protein] synthase activity"/>
    <property type="evidence" value="ECO:0007669"/>
    <property type="project" value="UniProtKB-UniRule"/>
</dbReference>
<feature type="domain" description="Ketosynthase family 3 (KS3)" evidence="14">
    <location>
        <begin position="3"/>
        <end position="411"/>
    </location>
</feature>
<feature type="active site" description="For beta-ketoacyl synthase activity" evidence="12">
    <location>
        <position position="164"/>
    </location>
</feature>
<proteinExistence type="inferred from homology"/>
<dbReference type="InterPro" id="IPR016039">
    <property type="entry name" value="Thiolase-like"/>
</dbReference>
<keyword evidence="5 11" id="KW-0444">Lipid biosynthesis</keyword>
<evidence type="ECO:0000256" key="12">
    <source>
        <dbReference type="PIRSR" id="PIRSR000447-1"/>
    </source>
</evidence>
<evidence type="ECO:0000256" key="7">
    <source>
        <dbReference type="ARBA" id="ARBA00022832"/>
    </source>
</evidence>
<name>A0A6N7EWD2_9GAMM</name>
<gene>
    <name evidence="15" type="primary">fabF</name>
    <name evidence="15" type="ORF">GCU85_08795</name>
</gene>
<dbReference type="PANTHER" id="PTHR11712:SF336">
    <property type="entry name" value="3-OXOACYL-[ACYL-CARRIER-PROTEIN] SYNTHASE, MITOCHONDRIAL"/>
    <property type="match status" value="1"/>
</dbReference>
<comment type="catalytic activity">
    <reaction evidence="11">
        <text>a fatty acyl-[ACP] + malonyl-[ACP] + H(+) = a 3-oxoacyl-[ACP] + holo-[ACP] + CO2</text>
        <dbReference type="Rhea" id="RHEA:22836"/>
        <dbReference type="Rhea" id="RHEA-COMP:9623"/>
        <dbReference type="Rhea" id="RHEA-COMP:9685"/>
        <dbReference type="Rhea" id="RHEA-COMP:9916"/>
        <dbReference type="Rhea" id="RHEA-COMP:14125"/>
        <dbReference type="ChEBI" id="CHEBI:15378"/>
        <dbReference type="ChEBI" id="CHEBI:16526"/>
        <dbReference type="ChEBI" id="CHEBI:64479"/>
        <dbReference type="ChEBI" id="CHEBI:78449"/>
        <dbReference type="ChEBI" id="CHEBI:78776"/>
        <dbReference type="ChEBI" id="CHEBI:138651"/>
    </reaction>
</comment>
<keyword evidence="16" id="KW-1185">Reference proteome</keyword>
<dbReference type="NCBIfam" id="NF005589">
    <property type="entry name" value="PRK07314.1"/>
    <property type="match status" value="1"/>
</dbReference>
<dbReference type="AlphaFoldDB" id="A0A6N7EWD2"/>
<comment type="pathway">
    <text evidence="1 11">Lipid metabolism; fatty acid biosynthesis.</text>
</comment>
<dbReference type="Proteomes" id="UP000471298">
    <property type="component" value="Unassembled WGS sequence"/>
</dbReference>